<dbReference type="PROSITE" id="PS00455">
    <property type="entry name" value="AMP_BINDING"/>
    <property type="match status" value="1"/>
</dbReference>
<reference evidence="3" key="1">
    <citation type="submission" date="2021-01" db="EMBL/GenBank/DDBJ databases">
        <authorList>
            <person name="Kaushik A."/>
        </authorList>
    </citation>
    <scope>NUCLEOTIDE SEQUENCE</scope>
    <source>
        <strain evidence="3">AG4-RS23</strain>
    </source>
</reference>
<gene>
    <name evidence="3" type="ORF">RDB_LOCUS159120</name>
</gene>
<feature type="compositionally biased region" description="Polar residues" evidence="1">
    <location>
        <begin position="1"/>
        <end position="13"/>
    </location>
</feature>
<evidence type="ECO:0000313" key="3">
    <source>
        <dbReference type="EMBL" id="CAE6522801.1"/>
    </source>
</evidence>
<dbReference type="InterPro" id="IPR000873">
    <property type="entry name" value="AMP-dep_synth/lig_dom"/>
</dbReference>
<evidence type="ECO:0000313" key="4">
    <source>
        <dbReference type="Proteomes" id="UP000663861"/>
    </source>
</evidence>
<dbReference type="SUPFAM" id="SSF56801">
    <property type="entry name" value="Acetyl-CoA synthetase-like"/>
    <property type="match status" value="1"/>
</dbReference>
<dbReference type="Gene3D" id="3.40.50.12780">
    <property type="entry name" value="N-terminal domain of ligase-like"/>
    <property type="match status" value="1"/>
</dbReference>
<name>A0A8H3HL97_9AGAM</name>
<dbReference type="AlphaFoldDB" id="A0A8H3HL97"/>
<organism evidence="3 4">
    <name type="scientific">Rhizoctonia solani</name>
    <dbReference type="NCBI Taxonomy" id="456999"/>
    <lineage>
        <taxon>Eukaryota</taxon>
        <taxon>Fungi</taxon>
        <taxon>Dikarya</taxon>
        <taxon>Basidiomycota</taxon>
        <taxon>Agaricomycotina</taxon>
        <taxon>Agaricomycetes</taxon>
        <taxon>Cantharellales</taxon>
        <taxon>Ceratobasidiaceae</taxon>
        <taxon>Rhizoctonia</taxon>
    </lineage>
</organism>
<sequence>MASIQPTKSTSDNPFKGPEDGDPLTSKELLILLSIPRAAQTSPSNTAFRLPLGPDPAQGWIDINFSETCSIVSRLASTWKLRLDALLGKSNNRPSSVGPGTTICILVQPAVNGIFHHLAFGALGCTVQYITLALGDNAICSSLRESKCNFILYSGIDDARVSAMKDRFDGEFVALPERELSATLGQEEKLGLAGSAPSWPKPQRPTPALILHSSGTTGVPKLIQFSLFWYTLFLPTDDVNIISAAYFSGTASSSTRPPQTHPQLIFSPPFWQSYHASLVIHLITATPVTFGYLQDAANLPSNQLVPWARALDVGSII</sequence>
<evidence type="ECO:0000259" key="2">
    <source>
        <dbReference type="Pfam" id="PF00501"/>
    </source>
</evidence>
<feature type="domain" description="AMP-dependent synthetase/ligase" evidence="2">
    <location>
        <begin position="97"/>
        <end position="226"/>
    </location>
</feature>
<dbReference type="InterPro" id="IPR042099">
    <property type="entry name" value="ANL_N_sf"/>
</dbReference>
<feature type="region of interest" description="Disordered" evidence="1">
    <location>
        <begin position="1"/>
        <end position="20"/>
    </location>
</feature>
<dbReference type="InterPro" id="IPR020845">
    <property type="entry name" value="AMP-binding_CS"/>
</dbReference>
<dbReference type="Pfam" id="PF00501">
    <property type="entry name" value="AMP-binding"/>
    <property type="match status" value="1"/>
</dbReference>
<evidence type="ECO:0000256" key="1">
    <source>
        <dbReference type="SAM" id="MobiDB-lite"/>
    </source>
</evidence>
<proteinExistence type="predicted"/>
<dbReference type="Proteomes" id="UP000663861">
    <property type="component" value="Unassembled WGS sequence"/>
</dbReference>
<accession>A0A8H3HL97</accession>
<protein>
    <recommendedName>
        <fullName evidence="2">AMP-dependent synthetase/ligase domain-containing protein</fullName>
    </recommendedName>
</protein>
<dbReference type="EMBL" id="CAJMWY010004187">
    <property type="protein sequence ID" value="CAE6522801.1"/>
    <property type="molecule type" value="Genomic_DNA"/>
</dbReference>
<comment type="caution">
    <text evidence="3">The sequence shown here is derived from an EMBL/GenBank/DDBJ whole genome shotgun (WGS) entry which is preliminary data.</text>
</comment>